<accession>A0A1G5Z4W0</accession>
<dbReference type="EMBL" id="FMXE01000025">
    <property type="protein sequence ID" value="SDA89453.1"/>
    <property type="molecule type" value="Genomic_DNA"/>
</dbReference>
<name>A0A1G5Z4W0_9BACT</name>
<dbReference type="Proteomes" id="UP000198756">
    <property type="component" value="Unassembled WGS sequence"/>
</dbReference>
<reference evidence="2" key="1">
    <citation type="submission" date="2016-10" db="EMBL/GenBank/DDBJ databases">
        <authorList>
            <person name="Varghese N."/>
            <person name="Submissions S."/>
        </authorList>
    </citation>
    <scope>NUCLEOTIDE SEQUENCE [LARGE SCALE GENOMIC DNA]</scope>
    <source>
        <strain evidence="2">DSM 22703</strain>
    </source>
</reference>
<sequence length="56" mass="6611">MSNFKALEYSNGEQLFNPIDRRLNQSVWREALLYEKIQSRRTESSIGIISLHLTKK</sequence>
<organism evidence="1 2">
    <name type="scientific">Algoriphagus alkaliphilus</name>
    <dbReference type="NCBI Taxonomy" id="279824"/>
    <lineage>
        <taxon>Bacteria</taxon>
        <taxon>Pseudomonadati</taxon>
        <taxon>Bacteroidota</taxon>
        <taxon>Cytophagia</taxon>
        <taxon>Cytophagales</taxon>
        <taxon>Cyclobacteriaceae</taxon>
        <taxon>Algoriphagus</taxon>
    </lineage>
</organism>
<dbReference type="AlphaFoldDB" id="A0A1G5Z4W0"/>
<gene>
    <name evidence="1" type="ORF">SAMN03080617_03184</name>
</gene>
<keyword evidence="2" id="KW-1185">Reference proteome</keyword>
<evidence type="ECO:0000313" key="1">
    <source>
        <dbReference type="EMBL" id="SDA89453.1"/>
    </source>
</evidence>
<proteinExistence type="predicted"/>
<dbReference type="STRING" id="279824.SAMN03080617_03184"/>
<protein>
    <submittedName>
        <fullName evidence="1">Uncharacterized protein</fullName>
    </submittedName>
</protein>
<evidence type="ECO:0000313" key="2">
    <source>
        <dbReference type="Proteomes" id="UP000198756"/>
    </source>
</evidence>